<feature type="transmembrane region" description="Helical" evidence="1">
    <location>
        <begin position="55"/>
        <end position="75"/>
    </location>
</feature>
<dbReference type="AlphaFoldDB" id="A0AAF3F5B1"/>
<feature type="transmembrane region" description="Helical" evidence="1">
    <location>
        <begin position="95"/>
        <end position="117"/>
    </location>
</feature>
<keyword evidence="1" id="KW-0812">Transmembrane</keyword>
<evidence type="ECO:0000313" key="2">
    <source>
        <dbReference type="Proteomes" id="UP000887575"/>
    </source>
</evidence>
<keyword evidence="2" id="KW-1185">Reference proteome</keyword>
<dbReference type="PANTHER" id="PTHR46895:SF1">
    <property type="entry name" value="G-PROTEIN COUPLED RECEPTORS FAMILY 1 PROFILE DOMAIN-CONTAINING PROTEIN"/>
    <property type="match status" value="1"/>
</dbReference>
<feature type="transmembrane region" description="Helical" evidence="1">
    <location>
        <begin position="193"/>
        <end position="216"/>
    </location>
</feature>
<sequence>MSSKCARGPMTVNSLDYYMQHYVFPVQIIGFFVLAFMVLYNVFQGRTKHVAQVSLCVLAVVDILIFGCLMPQSMGSFKFLYENEDFRRFNQMSKIRFYAFSNQLSAVDTSIFMLIIIEIYLRAKNSSLTKVLFGGKSVWLCLGVGILGALLCSSFHHFSYSTKIWFNCSDENGENSKMFSKLMMNPEYMTRELFIWLHMGSALFLIFIPTIIIYYLTRKVIVMLKEGKGGDPTNEAMELFSSSEGLSQQRRKITIYLPAVAHCFALTHILSIVPFAWDIFLFKIIGFTGYSVTISIMNSLLIAGKIANFGLLYLSCVEMGRNGLLTSF</sequence>
<dbReference type="WBParaSite" id="MBELARI_LOCUS21755">
    <property type="protein sequence ID" value="MBELARI_LOCUS21755"/>
    <property type="gene ID" value="MBELARI_LOCUS21755"/>
</dbReference>
<evidence type="ECO:0000313" key="3">
    <source>
        <dbReference type="WBParaSite" id="MBELARI_LOCUS21755"/>
    </source>
</evidence>
<accession>A0AAF3F5B1</accession>
<feature type="transmembrane region" description="Helical" evidence="1">
    <location>
        <begin position="289"/>
        <end position="314"/>
    </location>
</feature>
<dbReference type="SUPFAM" id="SSF81321">
    <property type="entry name" value="Family A G protein-coupled receptor-like"/>
    <property type="match status" value="1"/>
</dbReference>
<reference evidence="3" key="1">
    <citation type="submission" date="2024-02" db="UniProtKB">
        <authorList>
            <consortium name="WormBaseParasite"/>
        </authorList>
    </citation>
    <scope>IDENTIFICATION</scope>
</reference>
<feature type="transmembrane region" description="Helical" evidence="1">
    <location>
        <begin position="22"/>
        <end position="43"/>
    </location>
</feature>
<feature type="transmembrane region" description="Helical" evidence="1">
    <location>
        <begin position="255"/>
        <end position="277"/>
    </location>
</feature>
<proteinExistence type="predicted"/>
<organism evidence="2 3">
    <name type="scientific">Mesorhabditis belari</name>
    <dbReference type="NCBI Taxonomy" id="2138241"/>
    <lineage>
        <taxon>Eukaryota</taxon>
        <taxon>Metazoa</taxon>
        <taxon>Ecdysozoa</taxon>
        <taxon>Nematoda</taxon>
        <taxon>Chromadorea</taxon>
        <taxon>Rhabditida</taxon>
        <taxon>Rhabditina</taxon>
        <taxon>Rhabditomorpha</taxon>
        <taxon>Rhabditoidea</taxon>
        <taxon>Rhabditidae</taxon>
        <taxon>Mesorhabditinae</taxon>
        <taxon>Mesorhabditis</taxon>
    </lineage>
</organism>
<name>A0AAF3F5B1_9BILA</name>
<dbReference type="Gene3D" id="1.20.1070.10">
    <property type="entry name" value="Rhodopsin 7-helix transmembrane proteins"/>
    <property type="match status" value="1"/>
</dbReference>
<keyword evidence="1" id="KW-0472">Membrane</keyword>
<protein>
    <submittedName>
        <fullName evidence="3">G protein-coupled receptor</fullName>
    </submittedName>
</protein>
<dbReference type="Proteomes" id="UP000887575">
    <property type="component" value="Unassembled WGS sequence"/>
</dbReference>
<feature type="transmembrane region" description="Helical" evidence="1">
    <location>
        <begin position="138"/>
        <end position="158"/>
    </location>
</feature>
<evidence type="ECO:0000256" key="1">
    <source>
        <dbReference type="SAM" id="Phobius"/>
    </source>
</evidence>
<dbReference type="PANTHER" id="PTHR46895">
    <property type="entry name" value="PROTEIN CBG20548-RELATED"/>
    <property type="match status" value="1"/>
</dbReference>
<keyword evidence="1" id="KW-1133">Transmembrane helix</keyword>